<protein>
    <submittedName>
        <fullName evidence="1">Uncharacterized protein</fullName>
    </submittedName>
</protein>
<dbReference type="RefSeq" id="WP_388035128.1">
    <property type="nucleotide sequence ID" value="NZ_JBHUEK010000007.1"/>
</dbReference>
<evidence type="ECO:0000313" key="2">
    <source>
        <dbReference type="Proteomes" id="UP001597227"/>
    </source>
</evidence>
<name>A0ABW4MI89_9BACI</name>
<dbReference type="Proteomes" id="UP001597227">
    <property type="component" value="Unassembled WGS sequence"/>
</dbReference>
<proteinExistence type="predicted"/>
<comment type="caution">
    <text evidence="1">The sequence shown here is derived from an EMBL/GenBank/DDBJ whole genome shotgun (WGS) entry which is preliminary data.</text>
</comment>
<organism evidence="1 2">
    <name type="scientific">Fredinandcohnia salidurans</name>
    <dbReference type="NCBI Taxonomy" id="2595041"/>
    <lineage>
        <taxon>Bacteria</taxon>
        <taxon>Bacillati</taxon>
        <taxon>Bacillota</taxon>
        <taxon>Bacilli</taxon>
        <taxon>Bacillales</taxon>
        <taxon>Bacillaceae</taxon>
        <taxon>Fredinandcohnia</taxon>
    </lineage>
</organism>
<dbReference type="EMBL" id="JBHUEK010000007">
    <property type="protein sequence ID" value="MFD1777646.1"/>
    <property type="molecule type" value="Genomic_DNA"/>
</dbReference>
<gene>
    <name evidence="1" type="ORF">ACFSFW_03130</name>
</gene>
<sequence length="142" mass="16537">MKLKTILIIVPLLIVLLYSFTYVPHKIFDINPDEVSKIHIVDGNSGYRMDIVSEQEINRIITNLNEVTFKKGKLSAGYMGYRFDTTIYDTNDEPMKELIINSSDTIRYKGFFYTSTDTELEYEFIDELVEKSVSNQENQNQD</sequence>
<reference evidence="2" key="1">
    <citation type="journal article" date="2019" name="Int. J. Syst. Evol. Microbiol.">
        <title>The Global Catalogue of Microorganisms (GCM) 10K type strain sequencing project: providing services to taxonomists for standard genome sequencing and annotation.</title>
        <authorList>
            <consortium name="The Broad Institute Genomics Platform"/>
            <consortium name="The Broad Institute Genome Sequencing Center for Infectious Disease"/>
            <person name="Wu L."/>
            <person name="Ma J."/>
        </authorList>
    </citation>
    <scope>NUCLEOTIDE SEQUENCE [LARGE SCALE GENOMIC DNA]</scope>
    <source>
        <strain evidence="2">CCUG 15531</strain>
    </source>
</reference>
<evidence type="ECO:0000313" key="1">
    <source>
        <dbReference type="EMBL" id="MFD1777646.1"/>
    </source>
</evidence>
<keyword evidence="2" id="KW-1185">Reference proteome</keyword>
<accession>A0ABW4MI89</accession>